<dbReference type="InterPro" id="IPR000182">
    <property type="entry name" value="GNAT_dom"/>
</dbReference>
<gene>
    <name evidence="4" type="ORF">EV671_105318</name>
</gene>
<dbReference type="Pfam" id="PF00583">
    <property type="entry name" value="Acetyltransf_1"/>
    <property type="match status" value="1"/>
</dbReference>
<evidence type="ECO:0000256" key="2">
    <source>
        <dbReference type="ARBA" id="ARBA00023315"/>
    </source>
</evidence>
<keyword evidence="4" id="KW-0689">Ribosomal protein</keyword>
<comment type="caution">
    <text evidence="4">The sequence shown here is derived from an EMBL/GenBank/DDBJ whole genome shotgun (WGS) entry which is preliminary data.</text>
</comment>
<dbReference type="GO" id="GO:0016747">
    <property type="term" value="F:acyltransferase activity, transferring groups other than amino-acyl groups"/>
    <property type="evidence" value="ECO:0007669"/>
    <property type="project" value="InterPro"/>
</dbReference>
<dbReference type="SUPFAM" id="SSF55729">
    <property type="entry name" value="Acyl-CoA N-acyltransferases (Nat)"/>
    <property type="match status" value="1"/>
</dbReference>
<dbReference type="PROSITE" id="PS51186">
    <property type="entry name" value="GNAT"/>
    <property type="match status" value="1"/>
</dbReference>
<sequence length="168" mass="18466">MMPRRARPADAACLAALAQWVWLDSYATQGIEARFLPYLAESFRMGAFERLIVDPERVMWVLEEGAVLQGFAQLRRGAAAPVPGGAAPRVELERLYVAPRLTGRGLGVALMAAARSTWPAEALWLSVWAGNEGAQRFYRREGGEVIGETTFVLDGQAHPNLVFGWPAR</sequence>
<evidence type="ECO:0000259" key="3">
    <source>
        <dbReference type="PROSITE" id="PS51186"/>
    </source>
</evidence>
<dbReference type="EMBL" id="SMBU01000053">
    <property type="protein sequence ID" value="TCU84472.1"/>
    <property type="molecule type" value="Genomic_DNA"/>
</dbReference>
<keyword evidence="4" id="KW-0687">Ribonucleoprotein</keyword>
<protein>
    <submittedName>
        <fullName evidence="4">Ribosomal protein S18 acetylase RimI-like enzyme</fullName>
    </submittedName>
</protein>
<keyword evidence="1" id="KW-0808">Transferase</keyword>
<proteinExistence type="predicted"/>
<dbReference type="InterPro" id="IPR016181">
    <property type="entry name" value="Acyl_CoA_acyltransferase"/>
</dbReference>
<evidence type="ECO:0000313" key="5">
    <source>
        <dbReference type="Proteomes" id="UP000295110"/>
    </source>
</evidence>
<dbReference type="GO" id="GO:0005840">
    <property type="term" value="C:ribosome"/>
    <property type="evidence" value="ECO:0007669"/>
    <property type="project" value="UniProtKB-KW"/>
</dbReference>
<dbReference type="InterPro" id="IPR050832">
    <property type="entry name" value="Bact_Acetyltransf"/>
</dbReference>
<keyword evidence="5" id="KW-1185">Reference proteome</keyword>
<dbReference type="AlphaFoldDB" id="A0A4R3UCW2"/>
<dbReference type="OrthoDB" id="143110at2"/>
<dbReference type="PANTHER" id="PTHR43877">
    <property type="entry name" value="AMINOALKYLPHOSPHONATE N-ACETYLTRANSFERASE-RELATED-RELATED"/>
    <property type="match status" value="1"/>
</dbReference>
<evidence type="ECO:0000256" key="1">
    <source>
        <dbReference type="ARBA" id="ARBA00022679"/>
    </source>
</evidence>
<feature type="domain" description="N-acetyltransferase" evidence="3">
    <location>
        <begin position="15"/>
        <end position="168"/>
    </location>
</feature>
<accession>A0A4R3UCW2</accession>
<dbReference type="RefSeq" id="WP_132576551.1">
    <property type="nucleotide sequence ID" value="NZ_CBCSGL010000097.1"/>
</dbReference>
<name>A0A4R3UCW2_ROSSA</name>
<dbReference type="Gene3D" id="3.40.630.30">
    <property type="match status" value="1"/>
</dbReference>
<keyword evidence="2" id="KW-0012">Acyltransferase</keyword>
<organism evidence="4 5">
    <name type="scientific">Roseateles saccharophilus</name>
    <name type="common">Pseudomonas saccharophila</name>
    <dbReference type="NCBI Taxonomy" id="304"/>
    <lineage>
        <taxon>Bacteria</taxon>
        <taxon>Pseudomonadati</taxon>
        <taxon>Pseudomonadota</taxon>
        <taxon>Betaproteobacteria</taxon>
        <taxon>Burkholderiales</taxon>
        <taxon>Sphaerotilaceae</taxon>
        <taxon>Roseateles</taxon>
    </lineage>
</organism>
<reference evidence="4 5" key="1">
    <citation type="submission" date="2019-03" db="EMBL/GenBank/DDBJ databases">
        <title>Genomic Encyclopedia of Type Strains, Phase IV (KMG-IV): sequencing the most valuable type-strain genomes for metagenomic binning, comparative biology and taxonomic classification.</title>
        <authorList>
            <person name="Goeker M."/>
        </authorList>
    </citation>
    <scope>NUCLEOTIDE SEQUENCE [LARGE SCALE GENOMIC DNA]</scope>
    <source>
        <strain evidence="4 5">DSM 654</strain>
    </source>
</reference>
<evidence type="ECO:0000313" key="4">
    <source>
        <dbReference type="EMBL" id="TCU84472.1"/>
    </source>
</evidence>
<dbReference type="CDD" id="cd04301">
    <property type="entry name" value="NAT_SF"/>
    <property type="match status" value="1"/>
</dbReference>
<dbReference type="Proteomes" id="UP000295110">
    <property type="component" value="Unassembled WGS sequence"/>
</dbReference>